<reference evidence="3 4" key="1">
    <citation type="journal article" date="2015" name="Genome Biol. Evol.">
        <title>Comparative Genomics of a Bacterivorous Green Alga Reveals Evolutionary Causalities and Consequences of Phago-Mixotrophic Mode of Nutrition.</title>
        <authorList>
            <person name="Burns J.A."/>
            <person name="Paasch A."/>
            <person name="Narechania A."/>
            <person name="Kim E."/>
        </authorList>
    </citation>
    <scope>NUCLEOTIDE SEQUENCE [LARGE SCALE GENOMIC DNA]</scope>
    <source>
        <strain evidence="3 4">PLY_AMNH</strain>
    </source>
</reference>
<name>A0AAE0GD25_9CHLO</name>
<dbReference type="AlphaFoldDB" id="A0AAE0GD25"/>
<keyword evidence="1" id="KW-0106">Calcium</keyword>
<dbReference type="PROSITE" id="PS50222">
    <property type="entry name" value="EF_HAND_2"/>
    <property type="match status" value="2"/>
</dbReference>
<dbReference type="PROSITE" id="PS00018">
    <property type="entry name" value="EF_HAND_1"/>
    <property type="match status" value="2"/>
</dbReference>
<feature type="domain" description="EF-hand" evidence="2">
    <location>
        <begin position="38"/>
        <end position="73"/>
    </location>
</feature>
<dbReference type="SUPFAM" id="SSF47473">
    <property type="entry name" value="EF-hand"/>
    <property type="match status" value="1"/>
</dbReference>
<accession>A0AAE0GD25</accession>
<dbReference type="Gene3D" id="1.10.238.10">
    <property type="entry name" value="EF-hand"/>
    <property type="match status" value="1"/>
</dbReference>
<evidence type="ECO:0000256" key="1">
    <source>
        <dbReference type="ARBA" id="ARBA00022837"/>
    </source>
</evidence>
<proteinExistence type="predicted"/>
<sequence>MGCGKSKASSFQVADTDGDGSVNVKELAKVLEAQGEPNASARAKELMEKFDANRDGVLQEGEYRNFIAEITANSSTDDDKSHVHELAQVHPSDPLRAIAGPLIAEAKATCATMPKDGACGFVLADHNGKEVACSCEPKGKMLITLARGKIYSLFKLKGDLSKLNRFPPIHANKLVPCLAGMSKEFPVEGIVLVEYMHPDTKQAVRGYFAVSGRSTTLDDLHLCREGARKSGLKETETANVFRLG</sequence>
<dbReference type="EMBL" id="LGRX02006952">
    <property type="protein sequence ID" value="KAK3275891.1"/>
    <property type="molecule type" value="Genomic_DNA"/>
</dbReference>
<protein>
    <recommendedName>
        <fullName evidence="2">EF-hand domain-containing protein</fullName>
    </recommendedName>
</protein>
<dbReference type="InterPro" id="IPR018247">
    <property type="entry name" value="EF_Hand_1_Ca_BS"/>
</dbReference>
<comment type="caution">
    <text evidence="3">The sequence shown here is derived from an EMBL/GenBank/DDBJ whole genome shotgun (WGS) entry which is preliminary data.</text>
</comment>
<evidence type="ECO:0000313" key="4">
    <source>
        <dbReference type="Proteomes" id="UP001190700"/>
    </source>
</evidence>
<dbReference type="GO" id="GO:0005509">
    <property type="term" value="F:calcium ion binding"/>
    <property type="evidence" value="ECO:0007669"/>
    <property type="project" value="InterPro"/>
</dbReference>
<dbReference type="InterPro" id="IPR002048">
    <property type="entry name" value="EF_hand_dom"/>
</dbReference>
<evidence type="ECO:0000259" key="2">
    <source>
        <dbReference type="PROSITE" id="PS50222"/>
    </source>
</evidence>
<dbReference type="SMART" id="SM00054">
    <property type="entry name" value="EFh"/>
    <property type="match status" value="2"/>
</dbReference>
<dbReference type="InterPro" id="IPR011992">
    <property type="entry name" value="EF-hand-dom_pair"/>
</dbReference>
<keyword evidence="4" id="KW-1185">Reference proteome</keyword>
<dbReference type="Proteomes" id="UP001190700">
    <property type="component" value="Unassembled WGS sequence"/>
</dbReference>
<gene>
    <name evidence="3" type="ORF">CYMTET_16005</name>
</gene>
<dbReference type="CDD" id="cd00051">
    <property type="entry name" value="EFh"/>
    <property type="match status" value="1"/>
</dbReference>
<dbReference type="Pfam" id="PF13499">
    <property type="entry name" value="EF-hand_7"/>
    <property type="match status" value="1"/>
</dbReference>
<evidence type="ECO:0000313" key="3">
    <source>
        <dbReference type="EMBL" id="KAK3275891.1"/>
    </source>
</evidence>
<feature type="domain" description="EF-hand" evidence="2">
    <location>
        <begin position="11"/>
        <end position="37"/>
    </location>
</feature>
<organism evidence="3 4">
    <name type="scientific">Cymbomonas tetramitiformis</name>
    <dbReference type="NCBI Taxonomy" id="36881"/>
    <lineage>
        <taxon>Eukaryota</taxon>
        <taxon>Viridiplantae</taxon>
        <taxon>Chlorophyta</taxon>
        <taxon>Pyramimonadophyceae</taxon>
        <taxon>Pyramimonadales</taxon>
        <taxon>Pyramimonadaceae</taxon>
        <taxon>Cymbomonas</taxon>
    </lineage>
</organism>